<protein>
    <recommendedName>
        <fullName evidence="10">DNA-binding response regulator</fullName>
    </recommendedName>
</protein>
<dbReference type="Pfam" id="PF00072">
    <property type="entry name" value="Response_reg"/>
    <property type="match status" value="1"/>
</dbReference>
<dbReference type="KEGG" id="tfa:BW733_01700"/>
<organism evidence="8 9">
    <name type="scientific">Tessaracoccus flavescens</name>
    <dbReference type="NCBI Taxonomy" id="399497"/>
    <lineage>
        <taxon>Bacteria</taxon>
        <taxon>Bacillati</taxon>
        <taxon>Actinomycetota</taxon>
        <taxon>Actinomycetes</taxon>
        <taxon>Propionibacteriales</taxon>
        <taxon>Propionibacteriaceae</taxon>
        <taxon>Tessaracoccus</taxon>
    </lineage>
</organism>
<dbReference type="GO" id="GO:0000160">
    <property type="term" value="P:phosphorelay signal transduction system"/>
    <property type="evidence" value="ECO:0007669"/>
    <property type="project" value="InterPro"/>
</dbReference>
<dbReference type="Gene3D" id="3.40.50.2300">
    <property type="match status" value="1"/>
</dbReference>
<evidence type="ECO:0000313" key="8">
    <source>
        <dbReference type="EMBL" id="AQP49734.1"/>
    </source>
</evidence>
<dbReference type="InterPro" id="IPR058245">
    <property type="entry name" value="NreC/VraR/RcsB-like_REC"/>
</dbReference>
<dbReference type="SUPFAM" id="SSF52172">
    <property type="entry name" value="CheY-like"/>
    <property type="match status" value="1"/>
</dbReference>
<dbReference type="GO" id="GO:0006355">
    <property type="term" value="P:regulation of DNA-templated transcription"/>
    <property type="evidence" value="ECO:0007669"/>
    <property type="project" value="InterPro"/>
</dbReference>
<dbReference type="InterPro" id="IPR001789">
    <property type="entry name" value="Sig_transdc_resp-reg_receiver"/>
</dbReference>
<keyword evidence="1 5" id="KW-0597">Phosphoprotein</keyword>
<keyword evidence="9" id="KW-1185">Reference proteome</keyword>
<evidence type="ECO:0000256" key="2">
    <source>
        <dbReference type="ARBA" id="ARBA00023015"/>
    </source>
</evidence>
<dbReference type="Proteomes" id="UP000188235">
    <property type="component" value="Chromosome"/>
</dbReference>
<name>A0A1Q2CUF8_9ACTN</name>
<evidence type="ECO:0000259" key="6">
    <source>
        <dbReference type="PROSITE" id="PS50043"/>
    </source>
</evidence>
<accession>A0A1Q2CUF8</accession>
<dbReference type="InterPro" id="IPR000792">
    <property type="entry name" value="Tscrpt_reg_LuxR_C"/>
</dbReference>
<evidence type="ECO:0000256" key="1">
    <source>
        <dbReference type="ARBA" id="ARBA00022553"/>
    </source>
</evidence>
<dbReference type="InterPro" id="IPR011006">
    <property type="entry name" value="CheY-like_superfamily"/>
</dbReference>
<dbReference type="CDD" id="cd17535">
    <property type="entry name" value="REC_NarL-like"/>
    <property type="match status" value="1"/>
</dbReference>
<keyword evidence="4" id="KW-0804">Transcription</keyword>
<dbReference type="RefSeq" id="WP_077347324.1">
    <property type="nucleotide sequence ID" value="NZ_CP019607.1"/>
</dbReference>
<gene>
    <name evidence="8" type="ORF">BW733_01700</name>
</gene>
<feature type="domain" description="Response regulatory" evidence="7">
    <location>
        <begin position="6"/>
        <end position="122"/>
    </location>
</feature>
<evidence type="ECO:0000256" key="5">
    <source>
        <dbReference type="PROSITE-ProRule" id="PRU00169"/>
    </source>
</evidence>
<evidence type="ECO:0000259" key="7">
    <source>
        <dbReference type="PROSITE" id="PS50110"/>
    </source>
</evidence>
<dbReference type="STRING" id="399497.BW733_01700"/>
<dbReference type="PROSITE" id="PS50043">
    <property type="entry name" value="HTH_LUXR_2"/>
    <property type="match status" value="1"/>
</dbReference>
<dbReference type="InterPro" id="IPR016032">
    <property type="entry name" value="Sig_transdc_resp-reg_C-effctor"/>
</dbReference>
<reference evidence="8 9" key="1">
    <citation type="journal article" date="2008" name="Int. J. Syst. Evol. Microbiol.">
        <title>Tessaracoccus flavescens sp. nov., isolated from marine sediment.</title>
        <authorList>
            <person name="Lee D.W."/>
            <person name="Lee S.D."/>
        </authorList>
    </citation>
    <scope>NUCLEOTIDE SEQUENCE [LARGE SCALE GENOMIC DNA]</scope>
    <source>
        <strain evidence="8 9">SST-39T</strain>
    </source>
</reference>
<keyword evidence="3" id="KW-0238">DNA-binding</keyword>
<dbReference type="PANTHER" id="PTHR43214:SF24">
    <property type="entry name" value="TRANSCRIPTIONAL REGULATORY PROTEIN NARL-RELATED"/>
    <property type="match status" value="1"/>
</dbReference>
<dbReference type="PRINTS" id="PR00038">
    <property type="entry name" value="HTHLUXR"/>
</dbReference>
<evidence type="ECO:0000313" key="9">
    <source>
        <dbReference type="Proteomes" id="UP000188235"/>
    </source>
</evidence>
<dbReference type="SMART" id="SM00421">
    <property type="entry name" value="HTH_LUXR"/>
    <property type="match status" value="1"/>
</dbReference>
<sequence>MAQIIRVLLAEDDPLAQRAVAAYLSRTRDIELVATAADGVAAVQQATRLRPDVAIVDINMPKLSGIEVTRRITVEPVDSKVVCFTALGDDLTLSRALAAGASGFLLKTDSPGLIQHGIRAAFNGDALVSPQLVTGLLRAHLQVHSEPPPDLSPADLRLLGLLGQGLSNAEIGEKMFLATSTVKSYVSRLLTRLDLRNRTALAARAHEWGLVHEG</sequence>
<dbReference type="PANTHER" id="PTHR43214">
    <property type="entry name" value="TWO-COMPONENT RESPONSE REGULATOR"/>
    <property type="match status" value="1"/>
</dbReference>
<dbReference type="AlphaFoldDB" id="A0A1Q2CUF8"/>
<dbReference type="SMART" id="SM00448">
    <property type="entry name" value="REC"/>
    <property type="match status" value="1"/>
</dbReference>
<dbReference type="GO" id="GO:0003677">
    <property type="term" value="F:DNA binding"/>
    <property type="evidence" value="ECO:0007669"/>
    <property type="project" value="UniProtKB-KW"/>
</dbReference>
<evidence type="ECO:0000256" key="3">
    <source>
        <dbReference type="ARBA" id="ARBA00023125"/>
    </source>
</evidence>
<dbReference type="OrthoDB" id="3680166at2"/>
<evidence type="ECO:0000256" key="4">
    <source>
        <dbReference type="ARBA" id="ARBA00023163"/>
    </source>
</evidence>
<dbReference type="InterPro" id="IPR039420">
    <property type="entry name" value="WalR-like"/>
</dbReference>
<keyword evidence="2" id="KW-0805">Transcription regulation</keyword>
<dbReference type="SUPFAM" id="SSF46894">
    <property type="entry name" value="C-terminal effector domain of the bipartite response regulators"/>
    <property type="match status" value="1"/>
</dbReference>
<feature type="domain" description="HTH luxR-type" evidence="6">
    <location>
        <begin position="144"/>
        <end position="209"/>
    </location>
</feature>
<proteinExistence type="predicted"/>
<dbReference type="Pfam" id="PF00196">
    <property type="entry name" value="GerE"/>
    <property type="match status" value="1"/>
</dbReference>
<dbReference type="EMBL" id="CP019607">
    <property type="protein sequence ID" value="AQP49734.1"/>
    <property type="molecule type" value="Genomic_DNA"/>
</dbReference>
<dbReference type="PROSITE" id="PS00622">
    <property type="entry name" value="HTH_LUXR_1"/>
    <property type="match status" value="1"/>
</dbReference>
<dbReference type="PROSITE" id="PS50110">
    <property type="entry name" value="RESPONSE_REGULATORY"/>
    <property type="match status" value="1"/>
</dbReference>
<evidence type="ECO:0008006" key="10">
    <source>
        <dbReference type="Google" id="ProtNLM"/>
    </source>
</evidence>
<feature type="modified residue" description="4-aspartylphosphate" evidence="5">
    <location>
        <position position="57"/>
    </location>
</feature>